<feature type="region of interest" description="Disordered" evidence="9">
    <location>
        <begin position="247"/>
        <end position="305"/>
    </location>
</feature>
<feature type="transmembrane region" description="Helical" evidence="10">
    <location>
        <begin position="515"/>
        <end position="542"/>
    </location>
</feature>
<comment type="subcellular location">
    <subcellularLocation>
        <location evidence="1 8">Membrane</location>
        <topology evidence="1 8">Multi-pass membrane protein</topology>
    </subcellularLocation>
</comment>
<feature type="transmembrane region" description="Helical" evidence="10">
    <location>
        <begin position="423"/>
        <end position="447"/>
    </location>
</feature>
<accession>A0A8S1ITC8</accession>
<feature type="transmembrane region" description="Helical" evidence="10">
    <location>
        <begin position="394"/>
        <end position="417"/>
    </location>
</feature>
<evidence type="ECO:0000256" key="9">
    <source>
        <dbReference type="SAM" id="MobiDB-lite"/>
    </source>
</evidence>
<feature type="transmembrane region" description="Helical" evidence="10">
    <location>
        <begin position="158"/>
        <end position="178"/>
    </location>
</feature>
<dbReference type="GO" id="GO:0006952">
    <property type="term" value="P:defense response"/>
    <property type="evidence" value="ECO:0007669"/>
    <property type="project" value="UniProtKB-KW"/>
</dbReference>
<organism evidence="11 12">
    <name type="scientific">Ostreobium quekettii</name>
    <dbReference type="NCBI Taxonomy" id="121088"/>
    <lineage>
        <taxon>Eukaryota</taxon>
        <taxon>Viridiplantae</taxon>
        <taxon>Chlorophyta</taxon>
        <taxon>core chlorophytes</taxon>
        <taxon>Ulvophyceae</taxon>
        <taxon>TCBD clade</taxon>
        <taxon>Bryopsidales</taxon>
        <taxon>Ostreobineae</taxon>
        <taxon>Ostreobiaceae</taxon>
        <taxon>Ostreobium</taxon>
    </lineage>
</organism>
<evidence type="ECO:0000256" key="8">
    <source>
        <dbReference type="RuleBase" id="RU280816"/>
    </source>
</evidence>
<feature type="transmembrane region" description="Helical" evidence="10">
    <location>
        <begin position="468"/>
        <end position="495"/>
    </location>
</feature>
<evidence type="ECO:0000256" key="6">
    <source>
        <dbReference type="ARBA" id="ARBA00023136"/>
    </source>
</evidence>
<keyword evidence="12" id="KW-1185">Reference proteome</keyword>
<evidence type="ECO:0000256" key="5">
    <source>
        <dbReference type="ARBA" id="ARBA00022989"/>
    </source>
</evidence>
<evidence type="ECO:0000313" key="11">
    <source>
        <dbReference type="EMBL" id="CAD7696895.1"/>
    </source>
</evidence>
<dbReference type="PANTHER" id="PTHR31942:SF52">
    <property type="entry name" value="MLO-LIKE PROTEIN 1"/>
    <property type="match status" value="1"/>
</dbReference>
<dbReference type="Proteomes" id="UP000708148">
    <property type="component" value="Unassembled WGS sequence"/>
</dbReference>
<gene>
    <name evidence="8" type="primary">MLO</name>
    <name evidence="11" type="ORF">OSTQU699_LOCUS2256</name>
</gene>
<dbReference type="EMBL" id="CAJHUC010000562">
    <property type="protein sequence ID" value="CAD7696895.1"/>
    <property type="molecule type" value="Genomic_DNA"/>
</dbReference>
<feature type="compositionally biased region" description="Basic and acidic residues" evidence="9">
    <location>
        <begin position="283"/>
        <end position="305"/>
    </location>
</feature>
<sequence length="581" mass="65709">MLEQGIHFTSKRLQKCRRKGLLIALNTVVGEVTMLGFISLMLIAFQENIASICVTKHDPEDRWVILSHIDKCAPCLEDTDTITDTYKAAEQCPFWTKKEKENSEGELKGPEVDIEAEIAGEEGDGGRRLLAGGDTEQGSCGAGEEPLISVQTLHESHIAIFCLAVVHIFNSLLMILIASWKVNVVWGTFEKEENVHDQFVSESISAYDVEHGLLDSKSTSTGVTSVLESGDSSNGQVAIHPSMQTLPEREEVSQDAISPTSQDVEAAPGKPSIAAAARSVMTKPRESRTKSQESQDVRIAEAEGEKNTGAKRLLGSLRDVPKLNKWTARERDMKNPRNWLQETMICFFKQFVKPVSREEYRIMKASFMLTHKRTSRFSFQDYVLKSLDDNFAKIVNFSLSGWLALISFVLLLPPLGWTTWRYLIFQIFAILLLLAVNVKLVAVVRYVTRGATVRQLTPDIFWFKNPCFLVHVIRLMLYLNSVIFATMAFFAWQFGTRSCFFYGRSRGDGLDGRDWFWVVSLFLNIMAFIFMSVVSLPTYSLVLHMGDRWNHHIVGEAVQTRMRELAGKVKEKRKMQQPNSR</sequence>
<keyword evidence="4 8" id="KW-0611">Plant defense</keyword>
<keyword evidence="5 8" id="KW-1133">Transmembrane helix</keyword>
<keyword evidence="8" id="KW-0112">Calmodulin-binding</keyword>
<dbReference type="Pfam" id="PF03094">
    <property type="entry name" value="Mlo"/>
    <property type="match status" value="2"/>
</dbReference>
<comment type="similarity">
    <text evidence="2 8">Belongs to the MLO family.</text>
</comment>
<dbReference type="OrthoDB" id="510784at2759"/>
<keyword evidence="7 8" id="KW-0568">Pathogenesis-related protein</keyword>
<dbReference type="GO" id="GO:0016020">
    <property type="term" value="C:membrane"/>
    <property type="evidence" value="ECO:0007669"/>
    <property type="project" value="UniProtKB-SubCell"/>
</dbReference>
<feature type="compositionally biased region" description="Low complexity" evidence="9">
    <location>
        <begin position="266"/>
        <end position="277"/>
    </location>
</feature>
<keyword evidence="6 8" id="KW-0472">Membrane</keyword>
<comment type="domain">
    <text evidence="8">The C-terminus contains a calmodulin-binding domain, which binds calmodulin in a calcium-dependent fashion.</text>
</comment>
<comment type="function">
    <text evidence="8">May be involved in modulation of pathogen defense and leaf cell death.</text>
</comment>
<name>A0A8S1ITC8_9CHLO</name>
<dbReference type="PANTHER" id="PTHR31942">
    <property type="entry name" value="MLO-LIKE PROTEIN 1"/>
    <property type="match status" value="1"/>
</dbReference>
<evidence type="ECO:0000313" key="12">
    <source>
        <dbReference type="Proteomes" id="UP000708148"/>
    </source>
</evidence>
<evidence type="ECO:0000256" key="1">
    <source>
        <dbReference type="ARBA" id="ARBA00004141"/>
    </source>
</evidence>
<proteinExistence type="inferred from homology"/>
<reference evidence="11" key="1">
    <citation type="submission" date="2020-12" db="EMBL/GenBank/DDBJ databases">
        <authorList>
            <person name="Iha C."/>
        </authorList>
    </citation>
    <scope>NUCLEOTIDE SEQUENCE</scope>
</reference>
<evidence type="ECO:0000256" key="7">
    <source>
        <dbReference type="ARBA" id="ARBA00023265"/>
    </source>
</evidence>
<evidence type="ECO:0000256" key="3">
    <source>
        <dbReference type="ARBA" id="ARBA00022692"/>
    </source>
</evidence>
<dbReference type="GO" id="GO:0005516">
    <property type="term" value="F:calmodulin binding"/>
    <property type="evidence" value="ECO:0007669"/>
    <property type="project" value="UniProtKB-KW"/>
</dbReference>
<comment type="caution">
    <text evidence="11">The sequence shown here is derived from an EMBL/GenBank/DDBJ whole genome shotgun (WGS) entry which is preliminary data.</text>
</comment>
<dbReference type="AlphaFoldDB" id="A0A8S1ITC8"/>
<keyword evidence="3 8" id="KW-0812">Transmembrane</keyword>
<evidence type="ECO:0000256" key="10">
    <source>
        <dbReference type="SAM" id="Phobius"/>
    </source>
</evidence>
<feature type="transmembrane region" description="Helical" evidence="10">
    <location>
        <begin position="21"/>
        <end position="45"/>
    </location>
</feature>
<protein>
    <recommendedName>
        <fullName evidence="8">MLO-like protein</fullName>
    </recommendedName>
</protein>
<evidence type="ECO:0000256" key="4">
    <source>
        <dbReference type="ARBA" id="ARBA00022821"/>
    </source>
</evidence>
<dbReference type="InterPro" id="IPR004326">
    <property type="entry name" value="Mlo"/>
</dbReference>
<evidence type="ECO:0000256" key="2">
    <source>
        <dbReference type="ARBA" id="ARBA00006574"/>
    </source>
</evidence>